<dbReference type="InterPro" id="IPR005467">
    <property type="entry name" value="His_kinase_dom"/>
</dbReference>
<dbReference type="Pfam" id="PF07730">
    <property type="entry name" value="HisKA_3"/>
    <property type="match status" value="1"/>
</dbReference>
<proteinExistence type="predicted"/>
<dbReference type="Pfam" id="PF02518">
    <property type="entry name" value="HATPase_c"/>
    <property type="match status" value="1"/>
</dbReference>
<evidence type="ECO:0000313" key="11">
    <source>
        <dbReference type="EMBL" id="EHB92461.1"/>
    </source>
</evidence>
<feature type="domain" description="Histidine kinase" evidence="10">
    <location>
        <begin position="225"/>
        <end position="311"/>
    </location>
</feature>
<evidence type="ECO:0000256" key="5">
    <source>
        <dbReference type="ARBA" id="ARBA00022741"/>
    </source>
</evidence>
<accession>G5H824</accession>
<dbReference type="InterPro" id="IPR036890">
    <property type="entry name" value="HATPase_C_sf"/>
</dbReference>
<dbReference type="InterPro" id="IPR050482">
    <property type="entry name" value="Sensor_HK_TwoCompSys"/>
</dbReference>
<name>G5H824_9BACT</name>
<dbReference type="OrthoDB" id="9760839at2"/>
<dbReference type="PANTHER" id="PTHR24421">
    <property type="entry name" value="NITRATE/NITRITE SENSOR PROTEIN NARX-RELATED"/>
    <property type="match status" value="1"/>
</dbReference>
<keyword evidence="5" id="KW-0547">Nucleotide-binding</keyword>
<keyword evidence="12" id="KW-1185">Reference proteome</keyword>
<evidence type="ECO:0000256" key="3">
    <source>
        <dbReference type="ARBA" id="ARBA00022553"/>
    </source>
</evidence>
<keyword evidence="4" id="KW-0808">Transferase</keyword>
<dbReference type="EMBL" id="ADLD01000010">
    <property type="protein sequence ID" value="EHB92461.1"/>
    <property type="molecule type" value="Genomic_DNA"/>
</dbReference>
<gene>
    <name evidence="11" type="ORF">HMPREF9450_01084</name>
</gene>
<dbReference type="GO" id="GO:0046983">
    <property type="term" value="F:protein dimerization activity"/>
    <property type="evidence" value="ECO:0007669"/>
    <property type="project" value="InterPro"/>
</dbReference>
<dbReference type="HOGENOM" id="CLU_000445_20_6_10"/>
<keyword evidence="9" id="KW-0812">Transmembrane</keyword>
<evidence type="ECO:0000256" key="8">
    <source>
        <dbReference type="ARBA" id="ARBA00023012"/>
    </source>
</evidence>
<dbReference type="SUPFAM" id="SSF55874">
    <property type="entry name" value="ATPase domain of HSP90 chaperone/DNA topoisomerase II/histidine kinase"/>
    <property type="match status" value="1"/>
</dbReference>
<dbReference type="Gene3D" id="1.20.5.1930">
    <property type="match status" value="1"/>
</dbReference>
<dbReference type="RefSeq" id="WP_009133890.1">
    <property type="nucleotide sequence ID" value="NZ_CP102250.1"/>
</dbReference>
<comment type="catalytic activity">
    <reaction evidence="1">
        <text>ATP + protein L-histidine = ADP + protein N-phospho-L-histidine.</text>
        <dbReference type="EC" id="2.7.13.3"/>
    </reaction>
</comment>
<keyword evidence="6" id="KW-0418">Kinase</keyword>
<evidence type="ECO:0000256" key="4">
    <source>
        <dbReference type="ARBA" id="ARBA00022679"/>
    </source>
</evidence>
<dbReference type="Proteomes" id="UP000006008">
    <property type="component" value="Unassembled WGS sequence"/>
</dbReference>
<dbReference type="GO" id="GO:0016020">
    <property type="term" value="C:membrane"/>
    <property type="evidence" value="ECO:0007669"/>
    <property type="project" value="InterPro"/>
</dbReference>
<sequence length="311" mass="34976">MVIKILLIISIILQLGAASVAIGMIQKTKYNLSWMLFTVALTGLACLRFGEYVQMTHMEELHLPQEFFVWLGIITSLCFAGGILIVNKIFNYIARTESQRRISERRILNTVLRTEEKERQRFSKDLHDGLGPLLSSAKMSVSALNSADMSEQNKEIIRNVNYVVDEAIRSLREISANLSPHVLNDFGLSRAISNFINKLPRGEMRIVFETNLKNERFDTDIEVILYRVVCELINNSLKHSGAARVDLSLHYQQGQIRIRYKDNGCGFDPDKVGQKGMGISNIFSRISSLKGEVSIDSSPGAGMRAAVDIHI</sequence>
<evidence type="ECO:0000256" key="1">
    <source>
        <dbReference type="ARBA" id="ARBA00000085"/>
    </source>
</evidence>
<evidence type="ECO:0000256" key="9">
    <source>
        <dbReference type="SAM" id="Phobius"/>
    </source>
</evidence>
<keyword evidence="3" id="KW-0597">Phosphoprotein</keyword>
<feature type="transmembrane region" description="Helical" evidence="9">
    <location>
        <begin position="70"/>
        <end position="90"/>
    </location>
</feature>
<dbReference type="Gene3D" id="3.30.565.10">
    <property type="entry name" value="Histidine kinase-like ATPase, C-terminal domain"/>
    <property type="match status" value="1"/>
</dbReference>
<feature type="transmembrane region" description="Helical" evidence="9">
    <location>
        <begin position="6"/>
        <end position="25"/>
    </location>
</feature>
<dbReference type="GO" id="GO:0000155">
    <property type="term" value="F:phosphorelay sensor kinase activity"/>
    <property type="evidence" value="ECO:0007669"/>
    <property type="project" value="InterPro"/>
</dbReference>
<evidence type="ECO:0000256" key="6">
    <source>
        <dbReference type="ARBA" id="ARBA00022777"/>
    </source>
</evidence>
<evidence type="ECO:0000256" key="2">
    <source>
        <dbReference type="ARBA" id="ARBA00012438"/>
    </source>
</evidence>
<dbReference type="AlphaFoldDB" id="G5H824"/>
<comment type="caution">
    <text evidence="11">The sequence shown here is derived from an EMBL/GenBank/DDBJ whole genome shotgun (WGS) entry which is preliminary data.</text>
</comment>
<keyword evidence="9" id="KW-1133">Transmembrane helix</keyword>
<dbReference type="PANTHER" id="PTHR24421:SF10">
    <property type="entry name" value="NITRATE_NITRITE SENSOR PROTEIN NARQ"/>
    <property type="match status" value="1"/>
</dbReference>
<dbReference type="PROSITE" id="PS50109">
    <property type="entry name" value="HIS_KIN"/>
    <property type="match status" value="1"/>
</dbReference>
<dbReference type="SMART" id="SM00387">
    <property type="entry name" value="HATPase_c"/>
    <property type="match status" value="1"/>
</dbReference>
<dbReference type="InterPro" id="IPR011712">
    <property type="entry name" value="Sig_transdc_His_kin_sub3_dim/P"/>
</dbReference>
<keyword evidence="9" id="KW-0472">Membrane</keyword>
<dbReference type="GO" id="GO:0005524">
    <property type="term" value="F:ATP binding"/>
    <property type="evidence" value="ECO:0007669"/>
    <property type="project" value="UniProtKB-KW"/>
</dbReference>
<dbReference type="PATRIC" id="fig|742725.3.peg.1145"/>
<keyword evidence="7" id="KW-0067">ATP-binding</keyword>
<protein>
    <recommendedName>
        <fullName evidence="2">histidine kinase</fullName>
        <ecNumber evidence="2">2.7.13.3</ecNumber>
    </recommendedName>
</protein>
<evidence type="ECO:0000313" key="12">
    <source>
        <dbReference type="Proteomes" id="UP000006008"/>
    </source>
</evidence>
<dbReference type="InterPro" id="IPR003594">
    <property type="entry name" value="HATPase_dom"/>
</dbReference>
<feature type="transmembrane region" description="Helical" evidence="9">
    <location>
        <begin position="32"/>
        <end position="50"/>
    </location>
</feature>
<keyword evidence="8" id="KW-0902">Two-component regulatory system</keyword>
<reference evidence="11 12" key="1">
    <citation type="submission" date="2011-08" db="EMBL/GenBank/DDBJ databases">
        <title>The Genome Sequence of Alistipes indistinctus YIT 12060.</title>
        <authorList>
            <consortium name="The Broad Institute Genome Sequencing Platform"/>
            <person name="Earl A."/>
            <person name="Ward D."/>
            <person name="Feldgarden M."/>
            <person name="Gevers D."/>
            <person name="Morotomi M."/>
            <person name="Young S.K."/>
            <person name="Zeng Q."/>
            <person name="Gargeya S."/>
            <person name="Fitzgerald M."/>
            <person name="Haas B."/>
            <person name="Abouelleil A."/>
            <person name="Alvarado L."/>
            <person name="Arachchi H.M."/>
            <person name="Berlin A."/>
            <person name="Brown A."/>
            <person name="Chapman S.B."/>
            <person name="Chen Z."/>
            <person name="Dunbar C."/>
            <person name="Freedman E."/>
            <person name="Gearin G."/>
            <person name="Gellesch M."/>
            <person name="Goldberg J."/>
            <person name="Griggs A."/>
            <person name="Gujja S."/>
            <person name="Heiman D."/>
            <person name="Howarth C."/>
            <person name="Larson L."/>
            <person name="Lui A."/>
            <person name="MacDonald P.J.P."/>
            <person name="Montmayeur A."/>
            <person name="Murphy C."/>
            <person name="Neiman D."/>
            <person name="Pearson M."/>
            <person name="Priest M."/>
            <person name="Roberts A."/>
            <person name="Saif S."/>
            <person name="Shea T."/>
            <person name="Shenoy N."/>
            <person name="Sisk P."/>
            <person name="Stolte C."/>
            <person name="Sykes S."/>
            <person name="Wortman J."/>
            <person name="Nusbaum C."/>
            <person name="Birren B."/>
        </authorList>
    </citation>
    <scope>NUCLEOTIDE SEQUENCE [LARGE SCALE GENOMIC DNA]</scope>
    <source>
        <strain evidence="11 12">YIT 12060</strain>
    </source>
</reference>
<dbReference type="GeneID" id="92815895"/>
<evidence type="ECO:0000256" key="7">
    <source>
        <dbReference type="ARBA" id="ARBA00022840"/>
    </source>
</evidence>
<dbReference type="EC" id="2.7.13.3" evidence="2"/>
<dbReference type="eggNOG" id="COG4585">
    <property type="taxonomic scope" value="Bacteria"/>
</dbReference>
<organism evidence="11 12">
    <name type="scientific">Alistipes indistinctus YIT 12060</name>
    <dbReference type="NCBI Taxonomy" id="742725"/>
    <lineage>
        <taxon>Bacteria</taxon>
        <taxon>Pseudomonadati</taxon>
        <taxon>Bacteroidota</taxon>
        <taxon>Bacteroidia</taxon>
        <taxon>Bacteroidales</taxon>
        <taxon>Rikenellaceae</taxon>
        <taxon>Alistipes</taxon>
    </lineage>
</organism>
<dbReference type="CDD" id="cd16917">
    <property type="entry name" value="HATPase_UhpB-NarQ-NarX-like"/>
    <property type="match status" value="1"/>
</dbReference>
<dbReference type="STRING" id="742725.HMPREF9450_01084"/>
<evidence type="ECO:0000259" key="10">
    <source>
        <dbReference type="PROSITE" id="PS50109"/>
    </source>
</evidence>